<sequence length="628" mass="75149">MIGYFPTPYEDELYYSIIARYHIHVGNLSRKHTNKELFGKKVNINLELPMGLAHLVSQINIFSKEFTKEYFINQHTVIPFVKPFKSEEWNEKIYKSDFKNLYIFLFSYSKYNVKNKKYLYYCAECLKEQLKSNGEGFWNRIHQIPGIFVCTRHKTPLLEYSLKISEMGFINYLIPTIEDIREPLRSYSEELMKYLIDLAEDVEYIIRMNYKSFSEEYYISKYVDLLGKKGFAYPIKKRREYLQKLIIEYYPTDFLELLDSFFKISDKFSWVPSLINIEENRSLHPIRHLLLMRLLSGSAKNYFEKENSFKPFGEGPWVCMNPFCKNYLKENIKNVNVRVNNSDRKIQGIIKCNCGFEYIIKEGEKSPFDIRDFHRRIVKRGRVWELNFNELLKQDLTLNKIAELANISRDTVIRIKNRGHLSSVQLKNKEGLMNKQKLKTEYYKEEFLKIRKENPEYSRSDLGKAYTKIYGWLLQYDKEWLIRNSPYLRSTGNREKIDYLERDKELLSKAKLIIDSWSEHEGNLKRLVRKSRTGIINLLDVKASYSLFSGKYPLTTKYINSNIETVEDFRHRRIKIVMDTKYKDEIVTKNMVIEAANLKNYIRINIEKREKLLKYIEDLVTIHNNKFL</sequence>
<accession>A0A2X0XFG5</accession>
<dbReference type="Proteomes" id="UP000251431">
    <property type="component" value="Unassembled WGS sequence"/>
</dbReference>
<organism evidence="3 4">
    <name type="scientific">Lysinibacillus capsici</name>
    <dbReference type="NCBI Taxonomy" id="2115968"/>
    <lineage>
        <taxon>Bacteria</taxon>
        <taxon>Bacillati</taxon>
        <taxon>Bacillota</taxon>
        <taxon>Bacilli</taxon>
        <taxon>Bacillales</taxon>
        <taxon>Bacillaceae</taxon>
        <taxon>Lysinibacillus</taxon>
    </lineage>
</organism>
<evidence type="ECO:0000313" key="3">
    <source>
        <dbReference type="EMBL" id="SPT97699.1"/>
    </source>
</evidence>
<dbReference type="Gene3D" id="1.10.10.60">
    <property type="entry name" value="Homeodomain-like"/>
    <property type="match status" value="1"/>
</dbReference>
<gene>
    <name evidence="3" type="ORF">NCTC7582_01231</name>
</gene>
<dbReference type="InterPro" id="IPR009492">
    <property type="entry name" value="TniQ"/>
</dbReference>
<dbReference type="Pfam" id="PF15978">
    <property type="entry name" value="TnsD"/>
    <property type="match status" value="1"/>
</dbReference>
<proteinExistence type="predicted"/>
<dbReference type="EMBL" id="UAQE01000001">
    <property type="protein sequence ID" value="SPT97699.1"/>
    <property type="molecule type" value="Genomic_DNA"/>
</dbReference>
<dbReference type="AlphaFoldDB" id="A0A2X0XFG5"/>
<protein>
    <submittedName>
        <fullName evidence="3">Tn7-like transposition protein D</fullName>
    </submittedName>
</protein>
<evidence type="ECO:0000313" key="4">
    <source>
        <dbReference type="Proteomes" id="UP000251431"/>
    </source>
</evidence>
<dbReference type="RefSeq" id="WP_009370511.1">
    <property type="nucleotide sequence ID" value="NZ_DALZBA010000013.1"/>
</dbReference>
<feature type="domain" description="Transposon Tn7 transposition protein TnsD C-terminal" evidence="2">
    <location>
        <begin position="198"/>
        <end position="559"/>
    </location>
</feature>
<evidence type="ECO:0000259" key="1">
    <source>
        <dbReference type="Pfam" id="PF06527"/>
    </source>
</evidence>
<evidence type="ECO:0000259" key="2">
    <source>
        <dbReference type="Pfam" id="PF15978"/>
    </source>
</evidence>
<dbReference type="InterPro" id="IPR032750">
    <property type="entry name" value="TnsD_C"/>
</dbReference>
<dbReference type="GeneID" id="29441692"/>
<dbReference type="Pfam" id="PF06527">
    <property type="entry name" value="TniQ"/>
    <property type="match status" value="1"/>
</dbReference>
<name>A0A2X0XFG5_9BACI</name>
<feature type="domain" description="TniQ" evidence="1">
    <location>
        <begin position="4"/>
        <end position="157"/>
    </location>
</feature>
<reference evidence="3 4" key="1">
    <citation type="submission" date="2018-06" db="EMBL/GenBank/DDBJ databases">
        <authorList>
            <consortium name="Pathogen Informatics"/>
            <person name="Doyle S."/>
        </authorList>
    </citation>
    <scope>NUCLEOTIDE SEQUENCE [LARGE SCALE GENOMIC DNA]</scope>
    <source>
        <strain evidence="3 4">NCTC7582</strain>
    </source>
</reference>